<dbReference type="AlphaFoldDB" id="A0A916VPV4"/>
<dbReference type="Proteomes" id="UP000628017">
    <property type="component" value="Unassembled WGS sequence"/>
</dbReference>
<gene>
    <name evidence="1" type="ORF">GCM10011498_19060</name>
</gene>
<reference evidence="1" key="1">
    <citation type="journal article" date="2014" name="Int. J. Syst. Evol. Microbiol.">
        <title>Complete genome sequence of Corynebacterium casei LMG S-19264T (=DSM 44701T), isolated from a smear-ripened cheese.</title>
        <authorList>
            <consortium name="US DOE Joint Genome Institute (JGI-PGF)"/>
            <person name="Walter F."/>
            <person name="Albersmeier A."/>
            <person name="Kalinowski J."/>
            <person name="Ruckert C."/>
        </authorList>
    </citation>
    <scope>NUCLEOTIDE SEQUENCE</scope>
    <source>
        <strain evidence="1">CGMCC 1.15880</strain>
    </source>
</reference>
<proteinExistence type="predicted"/>
<sequence length="395" mass="41601">MALNDKLLTVATGVVLAVGGAAASLLLGDHGTHGYQPNLTVAANLSAPQIPTITDIRPTALISDAPVRIAAGAQPAKPEQPQDDTGRMIFAAVEPATRTIPSVVRSDVITIAVQDGAPELATPADFSDIVLTRSIATVPAPKVSGLTNGLSVTMTDFKDALRIPQTPKVSCALDLRATPIFGARVKLKLKAPCHPNVNVTIRHGGLQFKEKLDAAGRLELKVPVFAEYSRFDVELSDGTQSTVGAYIAGLSSLERVGISWKGANDTFLHAFQNGAGMGEAGHIWRLNPSDFAMSRMEGGGYLAQLGNAGLSEPQMAQVYTLPLRMTAGQQIVSFAVETLRGETACGAAMKIQTARHQPNAKAGSKKLSLRLPECGAVQTSLLLKNALKDMKVARK</sequence>
<reference evidence="1" key="2">
    <citation type="submission" date="2020-09" db="EMBL/GenBank/DDBJ databases">
        <authorList>
            <person name="Sun Q."/>
            <person name="Zhou Y."/>
        </authorList>
    </citation>
    <scope>NUCLEOTIDE SEQUENCE</scope>
    <source>
        <strain evidence="1">CGMCC 1.15880</strain>
    </source>
</reference>
<protein>
    <recommendedName>
        <fullName evidence="3">Translocase</fullName>
    </recommendedName>
</protein>
<dbReference type="EMBL" id="BMKA01000002">
    <property type="protein sequence ID" value="GGA18558.1"/>
    <property type="molecule type" value="Genomic_DNA"/>
</dbReference>
<name>A0A916VPV4_9RHOB</name>
<evidence type="ECO:0000313" key="1">
    <source>
        <dbReference type="EMBL" id="GGA18558.1"/>
    </source>
</evidence>
<evidence type="ECO:0008006" key="3">
    <source>
        <dbReference type="Google" id="ProtNLM"/>
    </source>
</evidence>
<keyword evidence="2" id="KW-1185">Reference proteome</keyword>
<accession>A0A916VPV4</accession>
<dbReference type="RefSeq" id="WP_188673883.1">
    <property type="nucleotide sequence ID" value="NZ_BMKA01000002.1"/>
</dbReference>
<comment type="caution">
    <text evidence="1">The sequence shown here is derived from an EMBL/GenBank/DDBJ whole genome shotgun (WGS) entry which is preliminary data.</text>
</comment>
<evidence type="ECO:0000313" key="2">
    <source>
        <dbReference type="Proteomes" id="UP000628017"/>
    </source>
</evidence>
<organism evidence="1 2">
    <name type="scientific">Neptunicoccus cionae</name>
    <dbReference type="NCBI Taxonomy" id="2035344"/>
    <lineage>
        <taxon>Bacteria</taxon>
        <taxon>Pseudomonadati</taxon>
        <taxon>Pseudomonadota</taxon>
        <taxon>Alphaproteobacteria</taxon>
        <taxon>Rhodobacterales</taxon>
        <taxon>Paracoccaceae</taxon>
        <taxon>Neptunicoccus</taxon>
    </lineage>
</organism>